<dbReference type="AlphaFoldDB" id="A0A6M0R972"/>
<dbReference type="RefSeq" id="WP_163248402.1">
    <property type="nucleotide sequence ID" value="NZ_SXDP01000001.1"/>
</dbReference>
<gene>
    <name evidence="2" type="ORF">FDF74_02750</name>
</gene>
<accession>A0A6M0R972</accession>
<evidence type="ECO:0000313" key="3">
    <source>
        <dbReference type="Proteomes" id="UP000473885"/>
    </source>
</evidence>
<sequence>MKYTIHGFSQQKAIELGLDNDDLLILRYFIDFKDSGSMVSTIIKERTFYWIKYEAILEQLPILKLKKDSIYRRLKKMCKLGVLEHKTMKRNGTYSFYSVGKAYIDLVSDSNPNSLYNKWSDLNPNGVRKQIREGTDLNPDQKINLLKDSSIKYSSRRKQQEIINYYCSKALTTELNLKPMELKAINKIVEDNISLDIAKQGIDLAFKNFKPSFEGDKIKTFKYCEPVIRHLAAKKKAKEEGEVSGTDRRSDGQKLRDEGIGI</sequence>
<evidence type="ECO:0000313" key="2">
    <source>
        <dbReference type="EMBL" id="NEZ46129.1"/>
    </source>
</evidence>
<comment type="caution">
    <text evidence="2">The sequence shown here is derived from an EMBL/GenBank/DDBJ whole genome shotgun (WGS) entry which is preliminary data.</text>
</comment>
<organism evidence="2 3">
    <name type="scientific">Clostridium niameyense</name>
    <dbReference type="NCBI Taxonomy" id="1622073"/>
    <lineage>
        <taxon>Bacteria</taxon>
        <taxon>Bacillati</taxon>
        <taxon>Bacillota</taxon>
        <taxon>Clostridia</taxon>
        <taxon>Eubacteriales</taxon>
        <taxon>Clostridiaceae</taxon>
        <taxon>Clostridium</taxon>
    </lineage>
</organism>
<evidence type="ECO:0000256" key="1">
    <source>
        <dbReference type="SAM" id="MobiDB-lite"/>
    </source>
</evidence>
<feature type="compositionally biased region" description="Basic and acidic residues" evidence="1">
    <location>
        <begin position="237"/>
        <end position="262"/>
    </location>
</feature>
<feature type="region of interest" description="Disordered" evidence="1">
    <location>
        <begin position="234"/>
        <end position="262"/>
    </location>
</feature>
<dbReference type="EMBL" id="SXDP01000001">
    <property type="protein sequence ID" value="NEZ46129.1"/>
    <property type="molecule type" value="Genomic_DNA"/>
</dbReference>
<keyword evidence="3" id="KW-1185">Reference proteome</keyword>
<protein>
    <submittedName>
        <fullName evidence="2">Uncharacterized protein</fullName>
    </submittedName>
</protein>
<reference evidence="2 3" key="1">
    <citation type="submission" date="2019-04" db="EMBL/GenBank/DDBJ databases">
        <title>Genome sequencing of Clostridium botulinum Groups I-IV and Clostridium butyricum.</title>
        <authorList>
            <person name="Brunt J."/>
            <person name="Van Vliet A.H.M."/>
            <person name="Stringer S.C."/>
            <person name="Carter A.T."/>
            <person name="Peck M.W."/>
        </authorList>
    </citation>
    <scope>NUCLEOTIDE SEQUENCE [LARGE SCALE GENOMIC DNA]</scope>
    <source>
        <strain evidence="2 3">IFR 18/094</strain>
    </source>
</reference>
<proteinExistence type="predicted"/>
<dbReference type="Proteomes" id="UP000473885">
    <property type="component" value="Unassembled WGS sequence"/>
</dbReference>
<name>A0A6M0R972_9CLOT</name>